<dbReference type="PANTHER" id="PTHR35340">
    <property type="entry name" value="PQQ ENZYME REPEAT PROTEIN-RELATED"/>
    <property type="match status" value="1"/>
</dbReference>
<evidence type="ECO:0000313" key="2">
    <source>
        <dbReference type="Proteomes" id="UP001169027"/>
    </source>
</evidence>
<dbReference type="Proteomes" id="UP001169027">
    <property type="component" value="Unassembled WGS sequence"/>
</dbReference>
<proteinExistence type="predicted"/>
<evidence type="ECO:0000313" key="1">
    <source>
        <dbReference type="EMBL" id="MDO1532575.1"/>
    </source>
</evidence>
<dbReference type="RefSeq" id="WP_301807480.1">
    <property type="nucleotide sequence ID" value="NZ_JAUJZH010000005.1"/>
</dbReference>
<name>A0ABT8S1J3_9BURK</name>
<sequence>MSRRWPRRSCTCRSAAAFVRPGVDWFHMNAATYDPSDDSVIVSSRENFVLKIDYASGDLLWILGDPTKYWHTFPSLAARSLTLGSGGLYPIGQHAVSIAHDGSLMLMNDGLASVNQPAGAPAGEARGYSAVSAYTIDAAGRGATEARRFDYGQSVFSSVCSSAYEAAADGSVLVDYAVADNATHARLVGLDPGQNVVFDFEYPTTGCNTSWNDAQPISFDAMRFQ</sequence>
<protein>
    <submittedName>
        <fullName evidence="1">Aryl-sulfate sulfotransferase</fullName>
    </submittedName>
</protein>
<keyword evidence="2" id="KW-1185">Reference proteome</keyword>
<dbReference type="PANTHER" id="PTHR35340:SF5">
    <property type="entry name" value="ASST-DOMAIN-CONTAINING PROTEIN"/>
    <property type="match status" value="1"/>
</dbReference>
<gene>
    <name evidence="1" type="ORF">Q2T77_09775</name>
</gene>
<dbReference type="InterPro" id="IPR053143">
    <property type="entry name" value="Arylsulfate_ST"/>
</dbReference>
<reference evidence="1" key="1">
    <citation type="submission" date="2023-06" db="EMBL/GenBank/DDBJ databases">
        <authorList>
            <person name="Jiang Y."/>
            <person name="Liu Q."/>
        </authorList>
    </citation>
    <scope>NUCLEOTIDE SEQUENCE</scope>
    <source>
        <strain evidence="1">CGMCC 1.12090</strain>
    </source>
</reference>
<dbReference type="Pfam" id="PF05935">
    <property type="entry name" value="Arylsulfotrans"/>
    <property type="match status" value="1"/>
</dbReference>
<accession>A0ABT8S1J3</accession>
<comment type="caution">
    <text evidence="1">The sequence shown here is derived from an EMBL/GenBank/DDBJ whole genome shotgun (WGS) entry which is preliminary data.</text>
</comment>
<organism evidence="1 2">
    <name type="scientific">Variovorax ginsengisoli</name>
    <dbReference type="NCBI Taxonomy" id="363844"/>
    <lineage>
        <taxon>Bacteria</taxon>
        <taxon>Pseudomonadati</taxon>
        <taxon>Pseudomonadota</taxon>
        <taxon>Betaproteobacteria</taxon>
        <taxon>Burkholderiales</taxon>
        <taxon>Comamonadaceae</taxon>
        <taxon>Variovorax</taxon>
    </lineage>
</organism>
<dbReference type="EMBL" id="JAUKVY010000005">
    <property type="protein sequence ID" value="MDO1532575.1"/>
    <property type="molecule type" value="Genomic_DNA"/>
</dbReference>
<dbReference type="InterPro" id="IPR010262">
    <property type="entry name" value="Arylsulfotransferase_bact"/>
</dbReference>